<dbReference type="EMBL" id="CM026422">
    <property type="protein sequence ID" value="KAG0585941.1"/>
    <property type="molecule type" value="Genomic_DNA"/>
</dbReference>
<proteinExistence type="predicted"/>
<comment type="caution">
    <text evidence="1">The sequence shown here is derived from an EMBL/GenBank/DDBJ whole genome shotgun (WGS) entry which is preliminary data.</text>
</comment>
<protein>
    <submittedName>
        <fullName evidence="1">Uncharacterized protein</fullName>
    </submittedName>
</protein>
<evidence type="ECO:0000313" key="1">
    <source>
        <dbReference type="EMBL" id="KAG0585941.1"/>
    </source>
</evidence>
<keyword evidence="2" id="KW-1185">Reference proteome</keyword>
<evidence type="ECO:0000313" key="2">
    <source>
        <dbReference type="Proteomes" id="UP000822688"/>
    </source>
</evidence>
<sequence>MFTPITTFSFTILDYMEYCVNQKFFTGALCGDSLDLEDERDDGETMISGTLFLATHSIRHYSNLDVVGVSIIVGCMLLISNMNPLFVPAPSSLVVVTSLC</sequence>
<accession>A0A8T0IT46</accession>
<organism evidence="1 2">
    <name type="scientific">Ceratodon purpureus</name>
    <name type="common">Fire moss</name>
    <name type="synonym">Dicranum purpureum</name>
    <dbReference type="NCBI Taxonomy" id="3225"/>
    <lineage>
        <taxon>Eukaryota</taxon>
        <taxon>Viridiplantae</taxon>
        <taxon>Streptophyta</taxon>
        <taxon>Embryophyta</taxon>
        <taxon>Bryophyta</taxon>
        <taxon>Bryophytina</taxon>
        <taxon>Bryopsida</taxon>
        <taxon>Dicranidae</taxon>
        <taxon>Pseudoditrichales</taxon>
        <taxon>Ditrichaceae</taxon>
        <taxon>Ceratodon</taxon>
    </lineage>
</organism>
<gene>
    <name evidence="1" type="ORF">KC19_2G050800</name>
</gene>
<reference evidence="1" key="1">
    <citation type="submission" date="2020-06" db="EMBL/GenBank/DDBJ databases">
        <title>WGS assembly of Ceratodon purpureus strain R40.</title>
        <authorList>
            <person name="Carey S.B."/>
            <person name="Jenkins J."/>
            <person name="Shu S."/>
            <person name="Lovell J.T."/>
            <person name="Sreedasyam A."/>
            <person name="Maumus F."/>
            <person name="Tiley G.P."/>
            <person name="Fernandez-Pozo N."/>
            <person name="Barry K."/>
            <person name="Chen C."/>
            <person name="Wang M."/>
            <person name="Lipzen A."/>
            <person name="Daum C."/>
            <person name="Saski C.A."/>
            <person name="Payton A.C."/>
            <person name="Mcbreen J.C."/>
            <person name="Conrad R.E."/>
            <person name="Kollar L.M."/>
            <person name="Olsson S."/>
            <person name="Huttunen S."/>
            <person name="Landis J.B."/>
            <person name="Wickett N.J."/>
            <person name="Johnson M.G."/>
            <person name="Rensing S.A."/>
            <person name="Grimwood J."/>
            <person name="Schmutz J."/>
            <person name="Mcdaniel S.F."/>
        </authorList>
    </citation>
    <scope>NUCLEOTIDE SEQUENCE</scope>
    <source>
        <strain evidence="1">R40</strain>
    </source>
</reference>
<name>A0A8T0IT46_CERPU</name>
<dbReference type="Proteomes" id="UP000822688">
    <property type="component" value="Chromosome 2"/>
</dbReference>
<dbReference type="AlphaFoldDB" id="A0A8T0IT46"/>